<dbReference type="EMBL" id="DAASAO010000020">
    <property type="protein sequence ID" value="HAE4715940.1"/>
    <property type="molecule type" value="Genomic_DNA"/>
</dbReference>
<reference evidence="2" key="3">
    <citation type="submission" date="2019-07" db="EMBL/GenBank/DDBJ databases">
        <authorList>
            <consortium name="GenomeTrakr network: Whole genome sequencing for foodborne pathogen traceback"/>
        </authorList>
    </citation>
    <scope>NUCLEOTIDE SEQUENCE [LARGE SCALE GENOMIC DNA]</scope>
    <source>
        <strain evidence="2">CFSAN061129</strain>
    </source>
</reference>
<organism evidence="2">
    <name type="scientific">Salmonella enteritidis</name>
    <dbReference type="NCBI Taxonomy" id="149539"/>
    <lineage>
        <taxon>Bacteria</taxon>
        <taxon>Pseudomonadati</taxon>
        <taxon>Pseudomonadota</taxon>
        <taxon>Gammaproteobacteria</taxon>
        <taxon>Enterobacterales</taxon>
        <taxon>Enterobacteriaceae</taxon>
        <taxon>Salmonella</taxon>
    </lineage>
</organism>
<keyword evidence="1" id="KW-0472">Membrane</keyword>
<keyword evidence="1" id="KW-1133">Transmembrane helix</keyword>
<evidence type="ECO:0000313" key="2">
    <source>
        <dbReference type="EMBL" id="ECI2606811.1"/>
    </source>
</evidence>
<dbReference type="EMBL" id="DAAGDM010000019">
    <property type="protein sequence ID" value="HAB2615818.1"/>
    <property type="molecule type" value="Genomic_DNA"/>
</dbReference>
<feature type="transmembrane region" description="Helical" evidence="1">
    <location>
        <begin position="83"/>
        <end position="99"/>
    </location>
</feature>
<feature type="transmembrane region" description="Helical" evidence="1">
    <location>
        <begin position="48"/>
        <end position="71"/>
    </location>
</feature>
<keyword evidence="1" id="KW-0812">Transmembrane</keyword>
<evidence type="ECO:0000313" key="3">
    <source>
        <dbReference type="EMBL" id="HAB1567782.1"/>
    </source>
</evidence>
<dbReference type="Proteomes" id="UP000839681">
    <property type="component" value="Unassembled WGS sequence"/>
</dbReference>
<evidence type="ECO:0000313" key="4">
    <source>
        <dbReference type="EMBL" id="HAB2615818.1"/>
    </source>
</evidence>
<accession>A0A5U5RCN3</accession>
<reference evidence="3" key="1">
    <citation type="journal article" date="2018" name="Genome Biol.">
        <title>SKESA: strategic k-mer extension for scrupulous assemblies.</title>
        <authorList>
            <person name="Souvorov A."/>
            <person name="Agarwala R."/>
            <person name="Lipman D.J."/>
        </authorList>
    </citation>
    <scope>NUCLEOTIDE SEQUENCE</scope>
    <source>
        <strain evidence="4">ILBSalm5484205</strain>
        <strain evidence="5">ILBSalm5516484</strain>
        <strain evidence="3">ILBSalm5516489</strain>
        <strain evidence="6">ILBSalm5516501</strain>
        <strain evidence="7">M6</strain>
    </source>
</reference>
<gene>
    <name evidence="2" type="ORF">CBS77_22775</name>
    <name evidence="3" type="ORF">GI679_20245</name>
    <name evidence="4" type="ORF">GJE85_21785</name>
    <name evidence="5" type="ORF">GJG57_20670</name>
    <name evidence="6" type="ORF">GJG63_20200</name>
    <name evidence="7" type="ORF">GNA90_004043</name>
</gene>
<dbReference type="EMBL" id="DAAGKE010000016">
    <property type="protein sequence ID" value="HAB3399947.1"/>
    <property type="molecule type" value="Genomic_DNA"/>
</dbReference>
<proteinExistence type="predicted"/>
<dbReference type="EMBL" id="DAAFTI010000016">
    <property type="protein sequence ID" value="HAB1567782.1"/>
    <property type="molecule type" value="Genomic_DNA"/>
</dbReference>
<reference evidence="7" key="2">
    <citation type="submission" date="2018-07" db="EMBL/GenBank/DDBJ databases">
        <authorList>
            <consortium name="NCBI Pathogen Detection Project"/>
        </authorList>
    </citation>
    <scope>NUCLEOTIDE SEQUENCE</scope>
    <source>
        <strain evidence="4">ILBSalm5484205</strain>
        <strain evidence="5">ILBSalm5516484</strain>
        <strain evidence="3">ILBSalm5516489</strain>
        <strain evidence="6">ILBSalm5516501</strain>
        <strain evidence="7">M6</strain>
    </source>
</reference>
<dbReference type="AlphaFoldDB" id="A0A5U5RCN3"/>
<dbReference type="EMBL" id="DAAGKF010000016">
    <property type="protein sequence ID" value="HAB3413503.1"/>
    <property type="molecule type" value="Genomic_DNA"/>
</dbReference>
<evidence type="ECO:0000256" key="1">
    <source>
        <dbReference type="SAM" id="Phobius"/>
    </source>
</evidence>
<dbReference type="EMBL" id="AAIUPJ010000024">
    <property type="protein sequence ID" value="ECI2606811.1"/>
    <property type="molecule type" value="Genomic_DNA"/>
</dbReference>
<evidence type="ECO:0000313" key="5">
    <source>
        <dbReference type="EMBL" id="HAB3399947.1"/>
    </source>
</evidence>
<comment type="caution">
    <text evidence="2">The sequence shown here is derived from an EMBL/GenBank/DDBJ whole genome shotgun (WGS) entry which is preliminary data.</text>
</comment>
<name>A0A5U5RCN3_SALEN</name>
<evidence type="ECO:0000313" key="6">
    <source>
        <dbReference type="EMBL" id="HAB3413503.1"/>
    </source>
</evidence>
<protein>
    <submittedName>
        <fullName evidence="2">Uncharacterized protein</fullName>
    </submittedName>
</protein>
<sequence length="112" mass="13351">MSEPFDRETLETTRDIIRETMPENVAVALLISIFPDYMRSENIPSVTVLFIFTLTIICIERWISFSVINYLSALRFKRKKTSFIIFTLWLFLFPVLRFHKCLYKKPHHSGPY</sequence>
<evidence type="ECO:0000313" key="7">
    <source>
        <dbReference type="EMBL" id="HAE4715940.1"/>
    </source>
</evidence>